<feature type="transmembrane region" description="Helical" evidence="1">
    <location>
        <begin position="74"/>
        <end position="94"/>
    </location>
</feature>
<dbReference type="PANTHER" id="PTHR39084:SF1">
    <property type="entry name" value="DUF4010 DOMAIN-CONTAINING PROTEIN"/>
    <property type="match status" value="1"/>
</dbReference>
<name>A0A9D7XMI0_9BACT</name>
<feature type="transmembrane region" description="Helical" evidence="1">
    <location>
        <begin position="318"/>
        <end position="337"/>
    </location>
</feature>
<feature type="transmembrane region" description="Helical" evidence="1">
    <location>
        <begin position="157"/>
        <end position="176"/>
    </location>
</feature>
<feature type="transmembrane region" description="Helical" evidence="1">
    <location>
        <begin position="275"/>
        <end position="298"/>
    </location>
</feature>
<dbReference type="Pfam" id="PF02308">
    <property type="entry name" value="MgtC"/>
    <property type="match status" value="1"/>
</dbReference>
<feature type="transmembrane region" description="Helical" evidence="1">
    <location>
        <begin position="188"/>
        <end position="209"/>
    </location>
</feature>
<dbReference type="InterPro" id="IPR025105">
    <property type="entry name" value="DUF4010"/>
</dbReference>
<organism evidence="4 5">
    <name type="scientific">Candidatus Opimibacter skivensis</name>
    <dbReference type="NCBI Taxonomy" id="2982028"/>
    <lineage>
        <taxon>Bacteria</taxon>
        <taxon>Pseudomonadati</taxon>
        <taxon>Bacteroidota</taxon>
        <taxon>Saprospiria</taxon>
        <taxon>Saprospirales</taxon>
        <taxon>Saprospiraceae</taxon>
        <taxon>Candidatus Opimibacter</taxon>
    </lineage>
</organism>
<proteinExistence type="predicted"/>
<accession>A0A9D7XMI0</accession>
<comment type="caution">
    <text evidence="4">The sequence shown here is derived from an EMBL/GenBank/DDBJ whole genome shotgun (WGS) entry which is preliminary data.</text>
</comment>
<feature type="transmembrane region" description="Helical" evidence="1">
    <location>
        <begin position="247"/>
        <end position="269"/>
    </location>
</feature>
<dbReference type="InterPro" id="IPR049177">
    <property type="entry name" value="MgtC_SapB_SrpB_YhiD_N"/>
</dbReference>
<dbReference type="Pfam" id="PF13194">
    <property type="entry name" value="DUF4010"/>
    <property type="match status" value="1"/>
</dbReference>
<evidence type="ECO:0000259" key="2">
    <source>
        <dbReference type="Pfam" id="PF02308"/>
    </source>
</evidence>
<reference evidence="4 5" key="1">
    <citation type="submission" date="2020-10" db="EMBL/GenBank/DDBJ databases">
        <title>Connecting structure to function with the recovery of over 1000 high-quality activated sludge metagenome-assembled genomes encoding full-length rRNA genes using long-read sequencing.</title>
        <authorList>
            <person name="Singleton C.M."/>
            <person name="Petriglieri F."/>
            <person name="Kristensen J.M."/>
            <person name="Kirkegaard R.H."/>
            <person name="Michaelsen T.Y."/>
            <person name="Andersen M.H."/>
            <person name="Karst S.M."/>
            <person name="Dueholm M.S."/>
            <person name="Nielsen P.H."/>
            <person name="Albertsen M."/>
        </authorList>
    </citation>
    <scope>NUCLEOTIDE SEQUENCE [LARGE SCALE GENOMIC DNA]</scope>
    <source>
        <strain evidence="4">Ribe_18-Q3-R11-54_MAXAC.273</strain>
    </source>
</reference>
<dbReference type="EMBL" id="JADKGY010000006">
    <property type="protein sequence ID" value="MBK9982284.1"/>
    <property type="molecule type" value="Genomic_DNA"/>
</dbReference>
<feature type="transmembrane region" description="Helical" evidence="1">
    <location>
        <begin position="382"/>
        <end position="403"/>
    </location>
</feature>
<evidence type="ECO:0000313" key="4">
    <source>
        <dbReference type="EMBL" id="MBK9982284.1"/>
    </source>
</evidence>
<evidence type="ECO:0000313" key="5">
    <source>
        <dbReference type="Proteomes" id="UP000808337"/>
    </source>
</evidence>
<feature type="transmembrane region" description="Helical" evidence="1">
    <location>
        <begin position="106"/>
        <end position="137"/>
    </location>
</feature>
<feature type="transmembrane region" description="Helical" evidence="1">
    <location>
        <begin position="18"/>
        <end position="34"/>
    </location>
</feature>
<feature type="transmembrane region" description="Helical" evidence="1">
    <location>
        <begin position="215"/>
        <end position="235"/>
    </location>
</feature>
<keyword evidence="1" id="KW-1133">Transmembrane helix</keyword>
<gene>
    <name evidence="4" type="ORF">IPP15_07650</name>
</gene>
<feature type="domain" description="DUF4010" evidence="3">
    <location>
        <begin position="193"/>
        <end position="401"/>
    </location>
</feature>
<protein>
    <submittedName>
        <fullName evidence="4">MgtC/SapB family protein</fullName>
    </submittedName>
</protein>
<evidence type="ECO:0000256" key="1">
    <source>
        <dbReference type="SAM" id="Phobius"/>
    </source>
</evidence>
<feature type="transmembrane region" description="Helical" evidence="1">
    <location>
        <begin position="46"/>
        <end position="68"/>
    </location>
</feature>
<feature type="domain" description="MgtC/SapB/SrpB/YhiD N-terminal" evidence="2">
    <location>
        <begin position="22"/>
        <end position="144"/>
    </location>
</feature>
<sequence>MESYIIDTPQFHLTQMEFIIRLLVATGIGLLIGLEREHEAIISKESIFAGIRTFIILTLVGFIGAGLSFLISPWIFSVVLFGAIILIGISYWITATRGEIGGTSEVTAILAVLLGGLTFLGYVELSLMIMVIVVVLLSSKPRLQFLIGKITNEELFAFIRFVVIALLIFPFLPDATYGPFNIFNPHDIGWVIILISGLGFLGYVLMRIFGAGRGILLTGIIGGLVSSTMVTWVFSKKSKEQPVLSSSCATAIFAASTIMVIRVMIWVFIFNESLAPGLIIPFGVLFLTTISVTLYFYFLDKRKPKVEAGIPLGKPLNLVTALFFGLLFVAVLFIVAYANEYFGEKGIYISSGIAGLSEVDAITISVLKLANVSISMLTAQNAILVATISNTIVKIVIALWNGSPEFRKYIYIGYGLIFLAAMLGFLLLNL</sequence>
<dbReference type="PANTHER" id="PTHR39084">
    <property type="entry name" value="MEMBRANE PROTEIN-RELATED"/>
    <property type="match status" value="1"/>
</dbReference>
<dbReference type="AlphaFoldDB" id="A0A9D7XMI0"/>
<evidence type="ECO:0000259" key="3">
    <source>
        <dbReference type="Pfam" id="PF13194"/>
    </source>
</evidence>
<keyword evidence="1" id="KW-0472">Membrane</keyword>
<keyword evidence="1" id="KW-0812">Transmembrane</keyword>
<dbReference type="Proteomes" id="UP000808337">
    <property type="component" value="Unassembled WGS sequence"/>
</dbReference>
<feature type="transmembrane region" description="Helical" evidence="1">
    <location>
        <begin position="409"/>
        <end position="428"/>
    </location>
</feature>